<reference evidence="2 3" key="1">
    <citation type="submission" date="2019-02" db="EMBL/GenBank/DDBJ databases">
        <title>Deep-cultivation of Planctomycetes and their phenomic and genomic characterization uncovers novel biology.</title>
        <authorList>
            <person name="Wiegand S."/>
            <person name="Jogler M."/>
            <person name="Boedeker C."/>
            <person name="Pinto D."/>
            <person name="Vollmers J."/>
            <person name="Rivas-Marin E."/>
            <person name="Kohn T."/>
            <person name="Peeters S.H."/>
            <person name="Heuer A."/>
            <person name="Rast P."/>
            <person name="Oberbeckmann S."/>
            <person name="Bunk B."/>
            <person name="Jeske O."/>
            <person name="Meyerdierks A."/>
            <person name="Storesund J.E."/>
            <person name="Kallscheuer N."/>
            <person name="Luecker S."/>
            <person name="Lage O.M."/>
            <person name="Pohl T."/>
            <person name="Merkel B.J."/>
            <person name="Hornburger P."/>
            <person name="Mueller R.-W."/>
            <person name="Bruemmer F."/>
            <person name="Labrenz M."/>
            <person name="Spormann A.M."/>
            <person name="Op den Camp H."/>
            <person name="Overmann J."/>
            <person name="Amann R."/>
            <person name="Jetten M.S.M."/>
            <person name="Mascher T."/>
            <person name="Medema M.H."/>
            <person name="Devos D.P."/>
            <person name="Kaster A.-K."/>
            <person name="Ovreas L."/>
            <person name="Rohde M."/>
            <person name="Galperin M.Y."/>
            <person name="Jogler C."/>
        </authorList>
    </citation>
    <scope>NUCLEOTIDE SEQUENCE [LARGE SCALE GENOMIC DNA]</scope>
    <source>
        <strain evidence="2 3">Pan265</strain>
    </source>
</reference>
<gene>
    <name evidence="2" type="ORF">Pan265_14310</name>
</gene>
<dbReference type="Proteomes" id="UP000320386">
    <property type="component" value="Chromosome"/>
</dbReference>
<name>A0A518BX66_9BACT</name>
<protein>
    <recommendedName>
        <fullName evidence="4">Prepilin-type N-terminal cleavage/methylation domain-containing protein</fullName>
    </recommendedName>
</protein>
<dbReference type="InterPro" id="IPR012902">
    <property type="entry name" value="N_methyl_site"/>
</dbReference>
<dbReference type="NCBIfam" id="TIGR02532">
    <property type="entry name" value="IV_pilin_GFxxxE"/>
    <property type="match status" value="1"/>
</dbReference>
<dbReference type="RefSeq" id="WP_145445719.1">
    <property type="nucleotide sequence ID" value="NZ_CP036280.1"/>
</dbReference>
<keyword evidence="3" id="KW-1185">Reference proteome</keyword>
<dbReference type="PANTHER" id="PTHR30093">
    <property type="entry name" value="GENERAL SECRETION PATHWAY PROTEIN G"/>
    <property type="match status" value="1"/>
</dbReference>
<sequence>MESRARRVWAFTLIELLVVISIIALLIGILLPALGAARSTARVMQSAANQRSIGQGMYAHAAGNNMRFPKWQNGLSADTMFEPIQSYWTTRLIELGVIPTVDVYLDPTWDNGHVGILDFSIQSGEAKDENAADNAAYRGFNRIHYGYNFVYVGSNIGAHYTKVSAVAQKYFSGEKRFGGPVALPASTDDMASTTDVLLTTTVRNHNPPLAEDSELEEALESSGEFAGAHVVMDGDITVVNAGRADPRHNGNIQILWVDGHVDNNPISGAAGDSSLDDARLAYLGTDGQAGEAGLLGDRRSADAALKSGGSTRPGQATSADSVKEMVFDLNATNPEDLW</sequence>
<keyword evidence="1" id="KW-1133">Transmembrane helix</keyword>
<feature type="transmembrane region" description="Helical" evidence="1">
    <location>
        <begin position="12"/>
        <end position="34"/>
    </location>
</feature>
<organism evidence="2 3">
    <name type="scientific">Mucisphaera calidilacus</name>
    <dbReference type="NCBI Taxonomy" id="2527982"/>
    <lineage>
        <taxon>Bacteria</taxon>
        <taxon>Pseudomonadati</taxon>
        <taxon>Planctomycetota</taxon>
        <taxon>Phycisphaerae</taxon>
        <taxon>Phycisphaerales</taxon>
        <taxon>Phycisphaeraceae</taxon>
        <taxon>Mucisphaera</taxon>
    </lineage>
</organism>
<keyword evidence="1" id="KW-0812">Transmembrane</keyword>
<evidence type="ECO:0000256" key="1">
    <source>
        <dbReference type="SAM" id="Phobius"/>
    </source>
</evidence>
<accession>A0A518BX66</accession>
<dbReference type="AlphaFoldDB" id="A0A518BX66"/>
<proteinExistence type="predicted"/>
<dbReference type="InterPro" id="IPR045584">
    <property type="entry name" value="Pilin-like"/>
</dbReference>
<dbReference type="EMBL" id="CP036280">
    <property type="protein sequence ID" value="QDU71580.1"/>
    <property type="molecule type" value="Genomic_DNA"/>
</dbReference>
<dbReference type="KEGG" id="mcad:Pan265_14310"/>
<evidence type="ECO:0008006" key="4">
    <source>
        <dbReference type="Google" id="ProtNLM"/>
    </source>
</evidence>
<dbReference type="SUPFAM" id="SSF54523">
    <property type="entry name" value="Pili subunits"/>
    <property type="match status" value="1"/>
</dbReference>
<evidence type="ECO:0000313" key="3">
    <source>
        <dbReference type="Proteomes" id="UP000320386"/>
    </source>
</evidence>
<dbReference type="PANTHER" id="PTHR30093:SF2">
    <property type="entry name" value="TYPE II SECRETION SYSTEM PROTEIN H"/>
    <property type="match status" value="1"/>
</dbReference>
<dbReference type="OrthoDB" id="213634at2"/>
<dbReference type="Gene3D" id="3.30.700.10">
    <property type="entry name" value="Glycoprotein, Type 4 Pilin"/>
    <property type="match status" value="1"/>
</dbReference>
<evidence type="ECO:0000313" key="2">
    <source>
        <dbReference type="EMBL" id="QDU71580.1"/>
    </source>
</evidence>
<keyword evidence="1" id="KW-0472">Membrane</keyword>